<gene>
    <name evidence="2" type="ORF">HNR65_000170</name>
</gene>
<dbReference type="Proteomes" id="UP000525298">
    <property type="component" value="Unassembled WGS sequence"/>
</dbReference>
<accession>A0A7W0C678</accession>
<comment type="caution">
    <text evidence="2">The sequence shown here is derived from an EMBL/GenBank/DDBJ whole genome shotgun (WGS) entry which is preliminary data.</text>
</comment>
<dbReference type="InterPro" id="IPR001173">
    <property type="entry name" value="Glyco_trans_2-like"/>
</dbReference>
<dbReference type="InterPro" id="IPR050834">
    <property type="entry name" value="Glycosyltransf_2"/>
</dbReference>
<sequence length="279" mass="31259">MQNPLVSVIIPVYNRQDFIADAVDSVLAQKYAPFELIVVDDGSTDDTARILSAYKERICVIHQENAGVSAARNRGVRAAAAEWIAFLDSDDYWLSGKLTRQMAWFAANPQMRICQTEEYWIRKKKRVNPGRRHQKQQGHIFKPCLWLCLISPSAVMLHRSLFEQHGGFNEALPACEDYDLWLKITCTEPVGLISTPLIVKQGGHADQLSARPGLDRYRIAAICHVMASGRLSPGQYRAAAAALAEKCRIYAQGCEKRGKRKQAAWYRNLIQDPSAGVSS</sequence>
<name>A0A7W0C678_9BACT</name>
<dbReference type="PANTHER" id="PTHR43685">
    <property type="entry name" value="GLYCOSYLTRANSFERASE"/>
    <property type="match status" value="1"/>
</dbReference>
<dbReference type="Pfam" id="PF00535">
    <property type="entry name" value="Glycos_transf_2"/>
    <property type="match status" value="1"/>
</dbReference>
<keyword evidence="3" id="KW-1185">Reference proteome</keyword>
<feature type="domain" description="Glycosyltransferase 2-like" evidence="1">
    <location>
        <begin position="7"/>
        <end position="165"/>
    </location>
</feature>
<dbReference type="InterPro" id="IPR029044">
    <property type="entry name" value="Nucleotide-diphossugar_trans"/>
</dbReference>
<dbReference type="AlphaFoldDB" id="A0A7W0C678"/>
<dbReference type="Gene3D" id="3.90.550.10">
    <property type="entry name" value="Spore Coat Polysaccharide Biosynthesis Protein SpsA, Chain A"/>
    <property type="match status" value="1"/>
</dbReference>
<dbReference type="RefSeq" id="WP_181549553.1">
    <property type="nucleotide sequence ID" value="NZ_JACDUS010000001.1"/>
</dbReference>
<proteinExistence type="predicted"/>
<dbReference type="EMBL" id="JACDUS010000001">
    <property type="protein sequence ID" value="MBA2879863.1"/>
    <property type="molecule type" value="Genomic_DNA"/>
</dbReference>
<organism evidence="2 3">
    <name type="scientific">Desulfosalsimonas propionicica</name>
    <dbReference type="NCBI Taxonomy" id="332175"/>
    <lineage>
        <taxon>Bacteria</taxon>
        <taxon>Pseudomonadati</taxon>
        <taxon>Thermodesulfobacteriota</taxon>
        <taxon>Desulfobacteria</taxon>
        <taxon>Desulfobacterales</taxon>
        <taxon>Desulfosalsimonadaceae</taxon>
        <taxon>Desulfosalsimonas</taxon>
    </lineage>
</organism>
<evidence type="ECO:0000313" key="3">
    <source>
        <dbReference type="Proteomes" id="UP000525298"/>
    </source>
</evidence>
<dbReference type="SUPFAM" id="SSF53448">
    <property type="entry name" value="Nucleotide-diphospho-sugar transferases"/>
    <property type="match status" value="1"/>
</dbReference>
<evidence type="ECO:0000313" key="2">
    <source>
        <dbReference type="EMBL" id="MBA2879863.1"/>
    </source>
</evidence>
<reference evidence="2 3" key="1">
    <citation type="submission" date="2020-07" db="EMBL/GenBank/DDBJ databases">
        <title>Genomic Encyclopedia of Type Strains, Phase IV (KMG-IV): sequencing the most valuable type-strain genomes for metagenomic binning, comparative biology and taxonomic classification.</title>
        <authorList>
            <person name="Goeker M."/>
        </authorList>
    </citation>
    <scope>NUCLEOTIDE SEQUENCE [LARGE SCALE GENOMIC DNA]</scope>
    <source>
        <strain evidence="2 3">DSM 17721</strain>
    </source>
</reference>
<evidence type="ECO:0000259" key="1">
    <source>
        <dbReference type="Pfam" id="PF00535"/>
    </source>
</evidence>
<protein>
    <submittedName>
        <fullName evidence="2">Glycosyltransferase involved in cell wall biosynthesis</fullName>
    </submittedName>
</protein>
<dbReference type="GO" id="GO:0016740">
    <property type="term" value="F:transferase activity"/>
    <property type="evidence" value="ECO:0007669"/>
    <property type="project" value="UniProtKB-KW"/>
</dbReference>
<dbReference type="PANTHER" id="PTHR43685:SF2">
    <property type="entry name" value="GLYCOSYLTRANSFERASE 2-LIKE DOMAIN-CONTAINING PROTEIN"/>
    <property type="match status" value="1"/>
</dbReference>
<keyword evidence="2" id="KW-0808">Transferase</keyword>